<keyword evidence="2" id="KW-1185">Reference proteome</keyword>
<organism evidence="1 2">
    <name type="scientific">Clostridium manihotivorum</name>
    <dbReference type="NCBI Taxonomy" id="2320868"/>
    <lineage>
        <taxon>Bacteria</taxon>
        <taxon>Bacillati</taxon>
        <taxon>Bacillota</taxon>
        <taxon>Clostridia</taxon>
        <taxon>Eubacteriales</taxon>
        <taxon>Clostridiaceae</taxon>
        <taxon>Clostridium</taxon>
    </lineage>
</organism>
<evidence type="ECO:0008006" key="3">
    <source>
        <dbReference type="Google" id="ProtNLM"/>
    </source>
</evidence>
<dbReference type="Pfam" id="PF00805">
    <property type="entry name" value="Pentapeptide"/>
    <property type="match status" value="2"/>
</dbReference>
<evidence type="ECO:0000313" key="2">
    <source>
        <dbReference type="Proteomes" id="UP000286268"/>
    </source>
</evidence>
<protein>
    <recommendedName>
        <fullName evidence="3">Pentapeptide repeat-containing protein</fullName>
    </recommendedName>
</protein>
<gene>
    <name evidence="1" type="ORF">C1I91_18250</name>
</gene>
<dbReference type="EMBL" id="CP025746">
    <property type="protein sequence ID" value="QAA33430.1"/>
    <property type="molecule type" value="Genomic_DNA"/>
</dbReference>
<accession>A0A410DWL1</accession>
<dbReference type="OrthoDB" id="154708at2"/>
<dbReference type="AlphaFoldDB" id="A0A410DWL1"/>
<dbReference type="RefSeq" id="WP_128214153.1">
    <property type="nucleotide sequence ID" value="NZ_CP025746.1"/>
</dbReference>
<proteinExistence type="predicted"/>
<dbReference type="KEGG" id="cmah:C1I91_18250"/>
<reference evidence="1 2" key="1">
    <citation type="submission" date="2018-01" db="EMBL/GenBank/DDBJ databases">
        <title>Genome Sequencing and Assembly of Anaerobacter polyendosporus strain CT4.</title>
        <authorList>
            <person name="Tachaapaikoon C."/>
            <person name="Sutheeworapong S."/>
            <person name="Jenjaroenpun P."/>
            <person name="Wongsurawat T."/>
            <person name="Nookeaw I."/>
            <person name="Cheawchanlertfa P."/>
            <person name="Kosugi A."/>
            <person name="Cheevadhanarak S."/>
            <person name="Ratanakhanokchai K."/>
        </authorList>
    </citation>
    <scope>NUCLEOTIDE SEQUENCE [LARGE SCALE GENOMIC DNA]</scope>
    <source>
        <strain evidence="1 2">CT4</strain>
    </source>
</reference>
<dbReference type="Proteomes" id="UP000286268">
    <property type="component" value="Chromosome"/>
</dbReference>
<sequence length="286" mass="32361">MNKSKEKIDIDLYKDLRIDCRKCFGFCCVALYFSAFEGFPSDKEAGKPCSNLNEDFSCKIHKNLRSKGLKGCTSYDCFGAGQKVAQTTYTGKSWRDNPESAKKMFDAFLVIKQLHEMQWYLTDALNKSSDKDIKPRISALMDETKEMTMLREDSLRTLDLESHRDRVNLLLKKTSKEVRSTLLKGRENNLKQKRRVAGRLDLIGAELKKTNLRGADLSGALLMAADLRNNELNCTDLIGADLRDADLRGADLTNTIYITQAQINTAKGDLSTKLPAHIVRPSYWTD</sequence>
<dbReference type="SUPFAM" id="SSF141571">
    <property type="entry name" value="Pentapeptide repeat-like"/>
    <property type="match status" value="1"/>
</dbReference>
<dbReference type="InterPro" id="IPR001646">
    <property type="entry name" value="5peptide_repeat"/>
</dbReference>
<evidence type="ECO:0000313" key="1">
    <source>
        <dbReference type="EMBL" id="QAA33430.1"/>
    </source>
</evidence>
<name>A0A410DWL1_9CLOT</name>
<dbReference type="Gene3D" id="2.160.20.80">
    <property type="entry name" value="E3 ubiquitin-protein ligase SopA"/>
    <property type="match status" value="1"/>
</dbReference>